<organism evidence="2">
    <name type="scientific">uncultured Pyrinomonadaceae bacterium</name>
    <dbReference type="NCBI Taxonomy" id="2283094"/>
    <lineage>
        <taxon>Bacteria</taxon>
        <taxon>Pseudomonadati</taxon>
        <taxon>Acidobacteriota</taxon>
        <taxon>Blastocatellia</taxon>
        <taxon>Blastocatellales</taxon>
        <taxon>Pyrinomonadaceae</taxon>
        <taxon>environmental samples</taxon>
    </lineage>
</organism>
<evidence type="ECO:0000313" key="2">
    <source>
        <dbReference type="EMBL" id="CAA9422346.1"/>
    </source>
</evidence>
<proteinExistence type="predicted"/>
<accession>A0A6J4PRW9</accession>
<dbReference type="AlphaFoldDB" id="A0A6J4PRW9"/>
<reference evidence="2" key="1">
    <citation type="submission" date="2020-02" db="EMBL/GenBank/DDBJ databases">
        <authorList>
            <person name="Meier V. D."/>
        </authorList>
    </citation>
    <scope>NUCLEOTIDE SEQUENCE</scope>
    <source>
        <strain evidence="2">AVDCRST_MAG74</strain>
    </source>
</reference>
<evidence type="ECO:0000259" key="1">
    <source>
        <dbReference type="Pfam" id="PF13717"/>
    </source>
</evidence>
<name>A0A6J4PRW9_9BACT</name>
<dbReference type="EMBL" id="CADCUR010000276">
    <property type="protein sequence ID" value="CAA9422346.1"/>
    <property type="molecule type" value="Genomic_DNA"/>
</dbReference>
<dbReference type="InterPro" id="IPR011723">
    <property type="entry name" value="Znf/thioredoxin_put"/>
</dbReference>
<feature type="domain" description="Zinc finger/thioredoxin putative" evidence="1">
    <location>
        <begin position="1"/>
        <end position="35"/>
    </location>
</feature>
<dbReference type="NCBIfam" id="TIGR02098">
    <property type="entry name" value="MJ0042_CXXC"/>
    <property type="match status" value="1"/>
</dbReference>
<dbReference type="Pfam" id="PF13717">
    <property type="entry name" value="Zn_ribbon_4"/>
    <property type="match status" value="1"/>
</dbReference>
<sequence>MIIRCDSCSVSLQLDESKIPSGNFTVRCPRCQNLIRVAPNAKNASPVEQLKENAPAPAVGQSRQEFTAKENGVQINSALRSLLAALQTENKILDAADEAGEKPRRALLCLGKNRDAIAKILVDGGFKVYLAETPAQANERLREGKTEILIFSPDFAADFSGAAMLQQRVNAMPATERRRLFLVSVEDDGITMSAHDAFLRNLNLIVNSSDVGQFPLILNRSLRDFNEIYRYFNEAMGAAAV</sequence>
<protein>
    <recommendedName>
        <fullName evidence="1">Zinc finger/thioredoxin putative domain-containing protein</fullName>
    </recommendedName>
</protein>
<gene>
    <name evidence="2" type="ORF">AVDCRST_MAG74-3080</name>
</gene>